<proteinExistence type="predicted"/>
<reference evidence="1" key="1">
    <citation type="submission" date="2021-06" db="EMBL/GenBank/DDBJ databases">
        <authorList>
            <person name="Kallberg Y."/>
            <person name="Tangrot J."/>
            <person name="Rosling A."/>
        </authorList>
    </citation>
    <scope>NUCLEOTIDE SEQUENCE</scope>
    <source>
        <strain evidence="1">UK204</strain>
    </source>
</reference>
<evidence type="ECO:0000313" key="2">
    <source>
        <dbReference type="Proteomes" id="UP000789570"/>
    </source>
</evidence>
<organism evidence="1 2">
    <name type="scientific">Funneliformis caledonium</name>
    <dbReference type="NCBI Taxonomy" id="1117310"/>
    <lineage>
        <taxon>Eukaryota</taxon>
        <taxon>Fungi</taxon>
        <taxon>Fungi incertae sedis</taxon>
        <taxon>Mucoromycota</taxon>
        <taxon>Glomeromycotina</taxon>
        <taxon>Glomeromycetes</taxon>
        <taxon>Glomerales</taxon>
        <taxon>Glomeraceae</taxon>
        <taxon>Funneliformis</taxon>
    </lineage>
</organism>
<evidence type="ECO:0000313" key="1">
    <source>
        <dbReference type="EMBL" id="CAG8449316.1"/>
    </source>
</evidence>
<sequence>MDETPVYFDMVGNLTIENHDAKTVQIRTTGNEKNQFTCVLTVLADGTKLPLIVIFKDKQMPKNLPSGII</sequence>
<protein>
    <submittedName>
        <fullName evidence="1">2501_t:CDS:1</fullName>
    </submittedName>
</protein>
<dbReference type="OrthoDB" id="2402323at2759"/>
<gene>
    <name evidence="1" type="ORF">FCALED_LOCUS1121</name>
</gene>
<dbReference type="EMBL" id="CAJVPQ010000134">
    <property type="protein sequence ID" value="CAG8449316.1"/>
    <property type="molecule type" value="Genomic_DNA"/>
</dbReference>
<keyword evidence="2" id="KW-1185">Reference proteome</keyword>
<comment type="caution">
    <text evidence="1">The sequence shown here is derived from an EMBL/GenBank/DDBJ whole genome shotgun (WGS) entry which is preliminary data.</text>
</comment>
<name>A0A9N8VAZ7_9GLOM</name>
<accession>A0A9N8VAZ7</accession>
<dbReference type="AlphaFoldDB" id="A0A9N8VAZ7"/>
<dbReference type="Proteomes" id="UP000789570">
    <property type="component" value="Unassembled WGS sequence"/>
</dbReference>
<feature type="non-terminal residue" evidence="1">
    <location>
        <position position="69"/>
    </location>
</feature>